<gene>
    <name evidence="1" type="ORF">MSEN_39790</name>
    <name evidence="2" type="ORF">MSEN_39830</name>
</gene>
<organism evidence="2 3">
    <name type="scientific">Mycolicibacter senuensis</name>
    <dbReference type="NCBI Taxonomy" id="386913"/>
    <lineage>
        <taxon>Bacteria</taxon>
        <taxon>Bacillati</taxon>
        <taxon>Actinomycetota</taxon>
        <taxon>Actinomycetes</taxon>
        <taxon>Mycobacteriales</taxon>
        <taxon>Mycobacteriaceae</taxon>
        <taxon>Mycolicibacter</taxon>
    </lineage>
</organism>
<evidence type="ECO:0000313" key="1">
    <source>
        <dbReference type="EMBL" id="GFG72259.1"/>
    </source>
</evidence>
<protein>
    <submittedName>
        <fullName evidence="2">Uncharacterized protein</fullName>
    </submittedName>
</protein>
<keyword evidence="3" id="KW-1185">Reference proteome</keyword>
<dbReference type="EMBL" id="BLKV01000002">
    <property type="protein sequence ID" value="GFG72263.1"/>
    <property type="molecule type" value="Genomic_DNA"/>
</dbReference>
<evidence type="ECO:0000313" key="2">
    <source>
        <dbReference type="EMBL" id="GFG72263.1"/>
    </source>
</evidence>
<name>A0A7I9XQJ9_9MYCO</name>
<comment type="caution">
    <text evidence="2">The sequence shown here is derived from an EMBL/GenBank/DDBJ whole genome shotgun (WGS) entry which is preliminary data.</text>
</comment>
<sequence length="76" mass="7474">MTTRATITAESTATMGARGCAGTTEAAITTGTTVTAVLTAGTRGIPVSTGIAVTTRTPGTTIAADTLRRAVDTVGF</sequence>
<dbReference type="EMBL" id="BLKV01000002">
    <property type="protein sequence ID" value="GFG72259.1"/>
    <property type="molecule type" value="Genomic_DNA"/>
</dbReference>
<accession>A0A7I9XQJ9</accession>
<reference evidence="2 3" key="1">
    <citation type="journal article" date="2019" name="Emerg. Microbes Infect.">
        <title>Comprehensive subspecies identification of 175 nontuberculous mycobacteria species based on 7547 genomic profiles.</title>
        <authorList>
            <person name="Matsumoto Y."/>
            <person name="Kinjo T."/>
            <person name="Motooka D."/>
            <person name="Nabeya D."/>
            <person name="Jung N."/>
            <person name="Uechi K."/>
            <person name="Horii T."/>
            <person name="Iida T."/>
            <person name="Fujita J."/>
            <person name="Nakamura S."/>
        </authorList>
    </citation>
    <scope>NUCLEOTIDE SEQUENCE [LARGE SCALE GENOMIC DNA]</scope>
    <source>
        <strain evidence="2 3">JCM 16017</strain>
    </source>
</reference>
<dbReference type="AlphaFoldDB" id="A0A7I9XQJ9"/>
<evidence type="ECO:0000313" key="3">
    <source>
        <dbReference type="Proteomes" id="UP000465263"/>
    </source>
</evidence>
<reference evidence="2" key="2">
    <citation type="submission" date="2020-02" db="EMBL/GenBank/DDBJ databases">
        <authorList>
            <person name="Matsumoto Y."/>
            <person name="Motooka D."/>
            <person name="Nakamura S."/>
        </authorList>
    </citation>
    <scope>NUCLEOTIDE SEQUENCE</scope>
    <source>
        <strain evidence="2">JCM 16017</strain>
    </source>
</reference>
<proteinExistence type="predicted"/>
<dbReference type="Proteomes" id="UP000465263">
    <property type="component" value="Unassembled WGS sequence"/>
</dbReference>